<comment type="caution">
    <text evidence="2">The sequence shown here is derived from an EMBL/GenBank/DDBJ whole genome shotgun (WGS) entry which is preliminary data.</text>
</comment>
<dbReference type="InterPro" id="IPR027417">
    <property type="entry name" value="P-loop_NTPase"/>
</dbReference>
<dbReference type="Proteomes" id="UP000276733">
    <property type="component" value="Unassembled WGS sequence"/>
</dbReference>
<organism evidence="2 3">
    <name type="scientific">Capnocytophaga ochracea</name>
    <dbReference type="NCBI Taxonomy" id="1018"/>
    <lineage>
        <taxon>Bacteria</taxon>
        <taxon>Pseudomonadati</taxon>
        <taxon>Bacteroidota</taxon>
        <taxon>Flavobacteriia</taxon>
        <taxon>Flavobacteriales</taxon>
        <taxon>Flavobacteriaceae</taxon>
        <taxon>Capnocytophaga</taxon>
    </lineage>
</organism>
<accession>A0A7Z8YEN5</accession>
<feature type="domain" description="ATPase dynein-related AAA" evidence="1">
    <location>
        <begin position="587"/>
        <end position="672"/>
    </location>
</feature>
<dbReference type="GO" id="GO:0016887">
    <property type="term" value="F:ATP hydrolysis activity"/>
    <property type="evidence" value="ECO:0007669"/>
    <property type="project" value="InterPro"/>
</dbReference>
<gene>
    <name evidence="2" type="primary">mcrB</name>
    <name evidence="2" type="ORF">NCTC11458_02306</name>
</gene>
<dbReference type="EMBL" id="UYIQ01000001">
    <property type="protein sequence ID" value="VDG83006.1"/>
    <property type="molecule type" value="Genomic_DNA"/>
</dbReference>
<dbReference type="RefSeq" id="WP_181832204.1">
    <property type="nucleotide sequence ID" value="NZ_UYIQ01000001.1"/>
</dbReference>
<dbReference type="EC" id="3.1.21.-" evidence="2"/>
<evidence type="ECO:0000313" key="2">
    <source>
        <dbReference type="EMBL" id="VDG83006.1"/>
    </source>
</evidence>
<evidence type="ECO:0000313" key="3">
    <source>
        <dbReference type="Proteomes" id="UP000276733"/>
    </source>
</evidence>
<dbReference type="Gene3D" id="3.40.50.300">
    <property type="entry name" value="P-loop containing nucleotide triphosphate hydrolases"/>
    <property type="match status" value="2"/>
</dbReference>
<dbReference type="PANTHER" id="PTHR37291:SF1">
    <property type="entry name" value="TYPE IV METHYL-DIRECTED RESTRICTION ENZYME ECOKMCRB SUBUNIT"/>
    <property type="match status" value="1"/>
</dbReference>
<proteinExistence type="predicted"/>
<reference evidence="2 3" key="1">
    <citation type="submission" date="2018-11" db="EMBL/GenBank/DDBJ databases">
        <authorList>
            <consortium name="Pathogen Informatics"/>
        </authorList>
    </citation>
    <scope>NUCLEOTIDE SEQUENCE [LARGE SCALE GENOMIC DNA]</scope>
    <source>
        <strain evidence="2 3">NCTC11458</strain>
    </source>
</reference>
<protein>
    <submittedName>
        <fullName evidence="2">McrBC restriction endonuclease system, McrB subunit, putative</fullName>
        <ecNumber evidence="2">3.1.21.-</ecNumber>
    </submittedName>
</protein>
<name>A0A7Z8YEN5_CAPOC</name>
<sequence length="792" mass="93409">MNEKIQALINNYIRFLQEKPSNPDEVYKWQAIKHFEQHWDINVPDFYEMFKEAFRKKDNLVDYRPFGILEALGENYPTKLKELLGIVYGTDDFYTKLGKCRTFTENVIDDLKEKSNTNFSTKIDERTLSFLLTLKFPNEYTFYKRDIYIKLCEYLGEVSRKERKYEHFIELLTEITTYFNNPELKQLTSNFIPQGFDEPLLLAQDIVYQNMTISSEKAFRNVLDKIPKHWASVFFYKLGNIIEDLALEDTENQVFSVRLDEKSLRYHIGKRICLSVSPKEFLFITGREVDIPKLRREEFERPNNAFLYYQGTPQHIETYYPDIKNAVKEEIALDKETYPKSYDNSYFREYVFEKKYKVEFETIESNMINQVIKPTIIDLLHYKHQIILQGPPGTGKTREAKRIAKQLLGLNDNDSLEGNEQFKLIQFHPSYSYEDFVRGIVAQPNETGGGIVYTAENKVLAKFAEKALNNWNKTQQSTQTLEEQDIFEAFIEHIKEELAQSEDYKYPLTEAVYLFDADDKRFKYKGDNWEVHSRGLNMNYSEIKLIINSGVRDRQGVTKLTTIGGQARQHASYFLRIVEKYYEFRKTYKPIVDKILLKDYVLIIDEINRANLSTVLGELIYALEYRGESVESMYAIDGDNSFTLPPNLYIIGTMNTADRSVGHIDYAIRRRFAFVNVLPKELEENFDKNLFKAVSKLFIENYDEYINNTDTELKRAKTLSPEFKPEDVWLGQSYFIQKKYSDGKDVPMSIRWEYEIKPILLEYIKDGILIDNIRIEEQMQEIKTLVYENNPS</sequence>
<keyword evidence="2" id="KW-0540">Nuclease</keyword>
<dbReference type="GO" id="GO:0005524">
    <property type="term" value="F:ATP binding"/>
    <property type="evidence" value="ECO:0007669"/>
    <property type="project" value="InterPro"/>
</dbReference>
<dbReference type="InterPro" id="IPR011704">
    <property type="entry name" value="ATPase_dyneun-rel_AAA"/>
</dbReference>
<dbReference type="AlphaFoldDB" id="A0A7Z8YEN5"/>
<keyword evidence="2" id="KW-0378">Hydrolase</keyword>
<keyword evidence="2" id="KW-0255">Endonuclease</keyword>
<evidence type="ECO:0000259" key="1">
    <source>
        <dbReference type="Pfam" id="PF07728"/>
    </source>
</evidence>
<dbReference type="Pfam" id="PF07728">
    <property type="entry name" value="AAA_5"/>
    <property type="match status" value="1"/>
</dbReference>
<dbReference type="REBASE" id="422306">
    <property type="entry name" value="Cla11458McrBCP"/>
</dbReference>
<dbReference type="InterPro" id="IPR052934">
    <property type="entry name" value="Methyl-DNA_Rec/Restrict_Enz"/>
</dbReference>
<dbReference type="PANTHER" id="PTHR37291">
    <property type="entry name" value="5-METHYLCYTOSINE-SPECIFIC RESTRICTION ENZYME B"/>
    <property type="match status" value="1"/>
</dbReference>
<dbReference type="GO" id="GO:0004519">
    <property type="term" value="F:endonuclease activity"/>
    <property type="evidence" value="ECO:0007669"/>
    <property type="project" value="UniProtKB-KW"/>
</dbReference>
<dbReference type="SUPFAM" id="SSF52540">
    <property type="entry name" value="P-loop containing nucleoside triphosphate hydrolases"/>
    <property type="match status" value="1"/>
</dbReference>